<dbReference type="EMBL" id="BAFN01000001">
    <property type="protein sequence ID" value="GAN34035.1"/>
    <property type="molecule type" value="Genomic_DNA"/>
</dbReference>
<comment type="similarity">
    <text evidence="2">Belongs to the Cob(I)alamin adenosyltransferase family.</text>
</comment>
<dbReference type="PIRSF" id="PIRSF015617">
    <property type="entry name" value="Adensltrnsf_CobA"/>
    <property type="match status" value="1"/>
</dbReference>
<dbReference type="NCBIfam" id="TIGR00708">
    <property type="entry name" value="cobA"/>
    <property type="match status" value="1"/>
</dbReference>
<keyword evidence="11" id="KW-1185">Reference proteome</keyword>
<dbReference type="PANTHER" id="PTHR46638:SF1">
    <property type="entry name" value="CORRINOID ADENOSYLTRANSFERASE"/>
    <property type="match status" value="1"/>
</dbReference>
<evidence type="ECO:0000256" key="2">
    <source>
        <dbReference type="ARBA" id="ARBA00007487"/>
    </source>
</evidence>
<comment type="caution">
    <text evidence="10">The sequence shown here is derived from an EMBL/GenBank/DDBJ whole genome shotgun (WGS) entry which is preliminary data.</text>
</comment>
<evidence type="ECO:0000256" key="9">
    <source>
        <dbReference type="ARBA" id="ARBA00048692"/>
    </source>
</evidence>
<evidence type="ECO:0000256" key="6">
    <source>
        <dbReference type="ARBA" id="ARBA00033334"/>
    </source>
</evidence>
<dbReference type="Gene3D" id="3.40.50.300">
    <property type="entry name" value="P-loop containing nucleotide triphosphate hydrolases"/>
    <property type="match status" value="1"/>
</dbReference>
<evidence type="ECO:0000256" key="5">
    <source>
        <dbReference type="ARBA" id="ARBA00031529"/>
    </source>
</evidence>
<sequence length="175" mass="19720">MENGLLMVNTGDGKGKTTAALGLGLRAAGHGMKVLMLQFFKGPWLTGEICAAKRLEPDFKITQLGQGFVKTRKEEHSKATLENARVSWDYAKQEIFSDLYDIIILDEINNMIDHGLLSVEELISVLKERPKRLTIILTGRNAHDRIIELADMVTEMREIKHHYKSGIKAQKGIEF</sequence>
<evidence type="ECO:0000313" key="10">
    <source>
        <dbReference type="EMBL" id="GAN34035.1"/>
    </source>
</evidence>
<comment type="function">
    <text evidence="4">Required for both de novo synthesis of the corrin ring for the assimilation of exogenous corrinoids. Participates in the adenosylation of a variety of incomplete and complete corrinoids.</text>
</comment>
<dbReference type="EC" id="2.5.1.17" evidence="3"/>
<comment type="pathway">
    <text evidence="1">Cofactor biosynthesis; adenosylcobalamin biosynthesis; adenosylcobalamin from cob(II)yrinate a,c-diamide: step 2/7.</text>
</comment>
<evidence type="ECO:0000256" key="3">
    <source>
        <dbReference type="ARBA" id="ARBA00012454"/>
    </source>
</evidence>
<dbReference type="InterPro" id="IPR027417">
    <property type="entry name" value="P-loop_NTPase"/>
</dbReference>
<reference evidence="11" key="1">
    <citation type="journal article" date="2015" name="Genome Announc.">
        <title>Draft Genome Sequence of an Anaerobic Ammonium-Oxidizing Bacterium, "Candidatus Brocadia sinica".</title>
        <authorList>
            <person name="Oshiki M."/>
            <person name="Shinyako-Hata K."/>
            <person name="Satoh H."/>
            <person name="Okabe S."/>
        </authorList>
    </citation>
    <scope>NUCLEOTIDE SEQUENCE [LARGE SCALE GENOMIC DNA]</scope>
    <source>
        <strain evidence="11">JPN1</strain>
    </source>
</reference>
<accession>A0ABQ0JZY3</accession>
<dbReference type="CDD" id="cd00561">
    <property type="entry name" value="CobA_ACA"/>
    <property type="match status" value="1"/>
</dbReference>
<proteinExistence type="inferred from homology"/>
<gene>
    <name evidence="10" type="ORF">BROSI_A2570</name>
</gene>
<evidence type="ECO:0000256" key="4">
    <source>
        <dbReference type="ARBA" id="ARBA00024929"/>
    </source>
</evidence>
<dbReference type="InterPro" id="IPR003724">
    <property type="entry name" value="CblAdoTrfase_CobA"/>
</dbReference>
<protein>
    <recommendedName>
        <fullName evidence="3">corrinoid adenosyltransferase</fullName>
        <ecNumber evidence="3">2.5.1.17</ecNumber>
    </recommendedName>
    <alternativeName>
        <fullName evidence="5">Cob(II)alamin adenosyltransferase</fullName>
    </alternativeName>
    <alternativeName>
        <fullName evidence="7">Cob(II)yrinic acid a,c-diamide adenosyltransferase</fullName>
    </alternativeName>
    <alternativeName>
        <fullName evidence="6">Cobinamide/cobalamin adenosyltransferase</fullName>
    </alternativeName>
</protein>
<evidence type="ECO:0000256" key="7">
    <source>
        <dbReference type="ARBA" id="ARBA00033354"/>
    </source>
</evidence>
<dbReference type="RefSeq" id="WP_052564086.1">
    <property type="nucleotide sequence ID" value="NZ_BAFN01000001.1"/>
</dbReference>
<dbReference type="Pfam" id="PF02572">
    <property type="entry name" value="CobA_CobO_BtuR"/>
    <property type="match status" value="1"/>
</dbReference>
<evidence type="ECO:0000313" key="11">
    <source>
        <dbReference type="Proteomes" id="UP000032309"/>
    </source>
</evidence>
<dbReference type="SUPFAM" id="SSF52540">
    <property type="entry name" value="P-loop containing nucleoside triphosphate hydrolases"/>
    <property type="match status" value="1"/>
</dbReference>
<comment type="catalytic activity">
    <reaction evidence="9">
        <text>2 cob(II)alamin + reduced [electron-transfer flavoprotein] + 2 ATP = 2 adenosylcob(III)alamin + 2 triphosphate + oxidized [electron-transfer flavoprotein] + 3 H(+)</text>
        <dbReference type="Rhea" id="RHEA:28671"/>
        <dbReference type="Rhea" id="RHEA-COMP:10685"/>
        <dbReference type="Rhea" id="RHEA-COMP:10686"/>
        <dbReference type="ChEBI" id="CHEBI:15378"/>
        <dbReference type="ChEBI" id="CHEBI:16304"/>
        <dbReference type="ChEBI" id="CHEBI:18036"/>
        <dbReference type="ChEBI" id="CHEBI:18408"/>
        <dbReference type="ChEBI" id="CHEBI:30616"/>
        <dbReference type="ChEBI" id="CHEBI:57692"/>
        <dbReference type="ChEBI" id="CHEBI:58307"/>
        <dbReference type="EC" id="2.5.1.17"/>
    </reaction>
</comment>
<evidence type="ECO:0000256" key="1">
    <source>
        <dbReference type="ARBA" id="ARBA00005121"/>
    </source>
</evidence>
<comment type="catalytic activity">
    <reaction evidence="8">
        <text>2 cob(II)yrinate a,c diamide + reduced [electron-transfer flavoprotein] + 2 ATP = 2 adenosylcob(III)yrinate a,c-diamide + 2 triphosphate + oxidized [electron-transfer flavoprotein] + 3 H(+)</text>
        <dbReference type="Rhea" id="RHEA:11528"/>
        <dbReference type="Rhea" id="RHEA-COMP:10685"/>
        <dbReference type="Rhea" id="RHEA-COMP:10686"/>
        <dbReference type="ChEBI" id="CHEBI:15378"/>
        <dbReference type="ChEBI" id="CHEBI:18036"/>
        <dbReference type="ChEBI" id="CHEBI:30616"/>
        <dbReference type="ChEBI" id="CHEBI:57692"/>
        <dbReference type="ChEBI" id="CHEBI:58307"/>
        <dbReference type="ChEBI" id="CHEBI:58503"/>
        <dbReference type="ChEBI" id="CHEBI:58537"/>
        <dbReference type="EC" id="2.5.1.17"/>
    </reaction>
</comment>
<dbReference type="Proteomes" id="UP000032309">
    <property type="component" value="Unassembled WGS sequence"/>
</dbReference>
<dbReference type="PANTHER" id="PTHR46638">
    <property type="entry name" value="CORRINOID ADENOSYLTRANSFERASE"/>
    <property type="match status" value="1"/>
</dbReference>
<dbReference type="NCBIfam" id="NF004637">
    <property type="entry name" value="PRK05986.1"/>
    <property type="match status" value="1"/>
</dbReference>
<name>A0ABQ0JZY3_9BACT</name>
<organism evidence="10 11">
    <name type="scientific">Candidatus Brocadia sinica JPN1</name>
    <dbReference type="NCBI Taxonomy" id="1197129"/>
    <lineage>
        <taxon>Bacteria</taxon>
        <taxon>Pseudomonadati</taxon>
        <taxon>Planctomycetota</taxon>
        <taxon>Candidatus Brocadiia</taxon>
        <taxon>Candidatus Brocadiales</taxon>
        <taxon>Candidatus Brocadiaceae</taxon>
        <taxon>Candidatus Brocadia</taxon>
    </lineage>
</organism>
<evidence type="ECO:0000256" key="8">
    <source>
        <dbReference type="ARBA" id="ARBA00048555"/>
    </source>
</evidence>